<organism evidence="3 4">
    <name type="scientific">Collybiopsis confluens</name>
    <dbReference type="NCBI Taxonomy" id="2823264"/>
    <lineage>
        <taxon>Eukaryota</taxon>
        <taxon>Fungi</taxon>
        <taxon>Dikarya</taxon>
        <taxon>Basidiomycota</taxon>
        <taxon>Agaricomycotina</taxon>
        <taxon>Agaricomycetes</taxon>
        <taxon>Agaricomycetidae</taxon>
        <taxon>Agaricales</taxon>
        <taxon>Marasmiineae</taxon>
        <taxon>Omphalotaceae</taxon>
        <taxon>Collybiopsis</taxon>
    </lineage>
</organism>
<proteinExistence type="predicted"/>
<dbReference type="InterPro" id="IPR000994">
    <property type="entry name" value="Pept_M24"/>
</dbReference>
<dbReference type="Proteomes" id="UP000518752">
    <property type="component" value="Unassembled WGS sequence"/>
</dbReference>
<feature type="signal peptide" evidence="1">
    <location>
        <begin position="1"/>
        <end position="20"/>
    </location>
</feature>
<feature type="chain" id="PRO_5034411698" description="Peptidase M24 domain-containing protein" evidence="1">
    <location>
        <begin position="21"/>
        <end position="395"/>
    </location>
</feature>
<dbReference type="Pfam" id="PF00557">
    <property type="entry name" value="Peptidase_M24"/>
    <property type="match status" value="1"/>
</dbReference>
<evidence type="ECO:0000313" key="3">
    <source>
        <dbReference type="EMBL" id="KAF5393006.1"/>
    </source>
</evidence>
<sequence>MRSCSFFIFQFFCFTAFALQETFHYKPLPSLREQARIQDAWLKQRISRIPSLLQTHGVDAWLMSQREHAEDTIWKSLKNATDYDAHRRTVLLFHTNQSSLEGRPNPLKWVDNTGQVWAELLQVLENYNPSRIAINIDQDIAFAGGLHVGESSAMSLALGQKWVERMVNVPMLGIEYVSTKVPGQLEYYRDMQDIVWLMMEEGFSHSTIRPGVTTTKDLEWWFREKMLTVNVTTWNHPRISVLTEESFPGWSGTDNIIEEGDLLHIDWGITAMGMNTDTQHLAYVLRDGETDAPDSLKEGLAKANRMQDIHLGIMRAGMTGNEVLRKCLAQMQAEGIQGQIYSHPIGDWGHDAGAVVGPYISTDDRHGQKYLTTSSRRLYKFSNLCPSSGRIDHIA</sequence>
<dbReference type="Gene3D" id="3.90.230.10">
    <property type="entry name" value="Creatinase/methionine aminopeptidase superfamily"/>
    <property type="match status" value="1"/>
</dbReference>
<reference evidence="3 4" key="1">
    <citation type="journal article" date="2020" name="ISME J.">
        <title>Uncovering the hidden diversity of litter-decomposition mechanisms in mushroom-forming fungi.</title>
        <authorList>
            <person name="Floudas D."/>
            <person name="Bentzer J."/>
            <person name="Ahren D."/>
            <person name="Johansson T."/>
            <person name="Persson P."/>
            <person name="Tunlid A."/>
        </authorList>
    </citation>
    <scope>NUCLEOTIDE SEQUENCE [LARGE SCALE GENOMIC DNA]</scope>
    <source>
        <strain evidence="3 4">CBS 406.79</strain>
    </source>
</reference>
<keyword evidence="1" id="KW-0732">Signal</keyword>
<dbReference type="SUPFAM" id="SSF55920">
    <property type="entry name" value="Creatinase/aminopeptidase"/>
    <property type="match status" value="1"/>
</dbReference>
<evidence type="ECO:0000259" key="2">
    <source>
        <dbReference type="Pfam" id="PF00557"/>
    </source>
</evidence>
<name>A0A8H5MGN0_9AGAR</name>
<feature type="domain" description="Peptidase M24" evidence="2">
    <location>
        <begin position="188"/>
        <end position="361"/>
    </location>
</feature>
<accession>A0A8H5MGN0</accession>
<protein>
    <recommendedName>
        <fullName evidence="2">Peptidase M24 domain-containing protein</fullName>
    </recommendedName>
</protein>
<dbReference type="AlphaFoldDB" id="A0A8H5MGN0"/>
<dbReference type="InterPro" id="IPR036005">
    <property type="entry name" value="Creatinase/aminopeptidase-like"/>
</dbReference>
<comment type="caution">
    <text evidence="3">The sequence shown here is derived from an EMBL/GenBank/DDBJ whole genome shotgun (WGS) entry which is preliminary data.</text>
</comment>
<keyword evidence="4" id="KW-1185">Reference proteome</keyword>
<gene>
    <name evidence="3" type="ORF">D9757_001317</name>
</gene>
<evidence type="ECO:0000256" key="1">
    <source>
        <dbReference type="SAM" id="SignalP"/>
    </source>
</evidence>
<evidence type="ECO:0000313" key="4">
    <source>
        <dbReference type="Proteomes" id="UP000518752"/>
    </source>
</evidence>
<dbReference type="EMBL" id="JAACJN010000003">
    <property type="protein sequence ID" value="KAF5393006.1"/>
    <property type="molecule type" value="Genomic_DNA"/>
</dbReference>
<dbReference type="OrthoDB" id="3632757at2759"/>